<evidence type="ECO:0000313" key="2">
    <source>
        <dbReference type="Proteomes" id="UP000627521"/>
    </source>
</evidence>
<proteinExistence type="predicted"/>
<dbReference type="EMBL" id="JACXXH010000003">
    <property type="protein sequence ID" value="MBD3863114.1"/>
    <property type="molecule type" value="Genomic_DNA"/>
</dbReference>
<comment type="caution">
    <text evidence="1">The sequence shown here is derived from an EMBL/GenBank/DDBJ whole genome shotgun (WGS) entry which is preliminary data.</text>
</comment>
<keyword evidence="2" id="KW-1185">Reference proteome</keyword>
<protein>
    <recommendedName>
        <fullName evidence="3">SPOR domain-containing protein</fullName>
    </recommendedName>
</protein>
<sequence>MFSFTYAQQAVPFTTQKAFYIYGDATAIGNNILSKDRQTPYNDHLLTNDDIDMVYVDIDKDSSTFSSSSANLQLPDNQSKIAYAVLYWSATYSYIKGTRREENSQYYFQGNRQRNRSLINKIKLKLPDDNYQNISGKVLFDGAKHFAFALNAPYVCYADVTKQLQNAKIINGTYTVANINATEGFVSGGSAAGWMLYVVYETATKTPKYITTFNGFSHIGNDPEIIGLDNFKTPEKGLTTTDLVLATLEGDSVLTDDQCILANPTTKKTWQLRSEERDKDNFFSSQITSSNTLDSTRYPNSSNTLGFDIATVTLPTNKDAVIVNGTETVELIFNTKQDRFYLFFAAFETEISESFFKEIEINTPLNAVVLTSEKIIPEPDLTPLKKEVKVMEQPIEVISKTETKTIDKAQKALITVKPVTLKQPEKLIQPVKQEFVSPMTSEIATSKSQIETLAKGEVLITSSSYAKALKLEDKPLETQAFKLLLEKNAALIDGAKKGYYVVNKLFSEAKNAVNWQKHLKEKGYDSQILIDESKQLFYVYVFQTENFYDAYMQHKTLLSHPLFKQNWVFKVNMEEY</sequence>
<name>A0ABR8LVW5_9FLAO</name>
<reference evidence="1 2" key="1">
    <citation type="submission" date="2020-09" db="EMBL/GenBank/DDBJ databases">
        <title>Bacillus nautilus sp. nov., Chryseoglobus crepusculi sp. nov, and Psychrobacter noctis sp. nov., isolated from deep-sea sponges from the equatorial Atlantic.</title>
        <authorList>
            <person name="Stennett H.L."/>
            <person name="Williams S.E."/>
        </authorList>
    </citation>
    <scope>NUCLEOTIDE SEQUENCE [LARGE SCALE GENOMIC DNA]</scope>
    <source>
        <strain evidence="1 2">28M-24</strain>
    </source>
</reference>
<organism evidence="1 2">
    <name type="scientific">Olleya marilimosa</name>
    <dbReference type="NCBI Taxonomy" id="272164"/>
    <lineage>
        <taxon>Bacteria</taxon>
        <taxon>Pseudomonadati</taxon>
        <taxon>Bacteroidota</taxon>
        <taxon>Flavobacteriia</taxon>
        <taxon>Flavobacteriales</taxon>
        <taxon>Flavobacteriaceae</taxon>
    </lineage>
</organism>
<accession>A0ABR8LVW5</accession>
<gene>
    <name evidence="1" type="ORF">IEG06_06600</name>
</gene>
<dbReference type="Proteomes" id="UP000627521">
    <property type="component" value="Unassembled WGS sequence"/>
</dbReference>
<evidence type="ECO:0008006" key="3">
    <source>
        <dbReference type="Google" id="ProtNLM"/>
    </source>
</evidence>
<evidence type="ECO:0000313" key="1">
    <source>
        <dbReference type="EMBL" id="MBD3863114.1"/>
    </source>
</evidence>
<dbReference type="RefSeq" id="WP_191101185.1">
    <property type="nucleotide sequence ID" value="NZ_JACXXH010000003.1"/>
</dbReference>